<keyword evidence="3" id="KW-0812">Transmembrane</keyword>
<evidence type="ECO:0000259" key="4">
    <source>
        <dbReference type="Pfam" id="PF13359"/>
    </source>
</evidence>
<accession>A0A9D4IS56</accession>
<proteinExistence type="predicted"/>
<dbReference type="EMBL" id="JAIWYP010000008">
    <property type="protein sequence ID" value="KAH3782992.1"/>
    <property type="molecule type" value="Genomic_DNA"/>
</dbReference>
<reference evidence="5" key="1">
    <citation type="journal article" date="2019" name="bioRxiv">
        <title>The Genome of the Zebra Mussel, Dreissena polymorpha: A Resource for Invasive Species Research.</title>
        <authorList>
            <person name="McCartney M.A."/>
            <person name="Auch B."/>
            <person name="Kono T."/>
            <person name="Mallez S."/>
            <person name="Zhang Y."/>
            <person name="Obille A."/>
            <person name="Becker A."/>
            <person name="Abrahante J.E."/>
            <person name="Garbe J."/>
            <person name="Badalamenti J.P."/>
            <person name="Herman A."/>
            <person name="Mangelson H."/>
            <person name="Liachko I."/>
            <person name="Sullivan S."/>
            <person name="Sone E.D."/>
            <person name="Koren S."/>
            <person name="Silverstein K.A.T."/>
            <person name="Beckman K.B."/>
            <person name="Gohl D.M."/>
        </authorList>
    </citation>
    <scope>NUCLEOTIDE SEQUENCE</scope>
    <source>
        <strain evidence="5">Duluth1</strain>
        <tissue evidence="5">Whole animal</tissue>
    </source>
</reference>
<comment type="caution">
    <text evidence="5">The sequence shown here is derived from an EMBL/GenBank/DDBJ whole genome shotgun (WGS) entry which is preliminary data.</text>
</comment>
<dbReference type="AlphaFoldDB" id="A0A9D4IS56"/>
<sequence>MDKIQTDNPTVFQGNTHLLGDSAYALQQWMMVPYKDTGNLNKTQRTYNYIHSSTRMSIERSLGALKGRFRRLKFVDLKDITCIVLLCLVVAPYISYVCYVMNTY</sequence>
<keyword evidence="6" id="KW-1185">Reference proteome</keyword>
<comment type="cofactor">
    <cofactor evidence="1">
        <name>a divalent metal cation</name>
        <dbReference type="ChEBI" id="CHEBI:60240"/>
    </cofactor>
</comment>
<keyword evidence="2" id="KW-0479">Metal-binding</keyword>
<protein>
    <recommendedName>
        <fullName evidence="4">DDE Tnp4 domain-containing protein</fullName>
    </recommendedName>
</protein>
<evidence type="ECO:0000256" key="1">
    <source>
        <dbReference type="ARBA" id="ARBA00001968"/>
    </source>
</evidence>
<feature type="domain" description="DDE Tnp4" evidence="4">
    <location>
        <begin position="11"/>
        <end position="89"/>
    </location>
</feature>
<dbReference type="Proteomes" id="UP000828390">
    <property type="component" value="Unassembled WGS sequence"/>
</dbReference>
<gene>
    <name evidence="5" type="ORF">DPMN_160918</name>
</gene>
<keyword evidence="3" id="KW-1133">Transmembrane helix</keyword>
<keyword evidence="3" id="KW-0472">Membrane</keyword>
<dbReference type="InterPro" id="IPR027806">
    <property type="entry name" value="HARBI1_dom"/>
</dbReference>
<dbReference type="Pfam" id="PF13359">
    <property type="entry name" value="DDE_Tnp_4"/>
    <property type="match status" value="1"/>
</dbReference>
<evidence type="ECO:0000256" key="3">
    <source>
        <dbReference type="SAM" id="Phobius"/>
    </source>
</evidence>
<feature type="transmembrane region" description="Helical" evidence="3">
    <location>
        <begin position="80"/>
        <end position="102"/>
    </location>
</feature>
<evidence type="ECO:0000313" key="5">
    <source>
        <dbReference type="EMBL" id="KAH3782992.1"/>
    </source>
</evidence>
<evidence type="ECO:0000256" key="2">
    <source>
        <dbReference type="ARBA" id="ARBA00022723"/>
    </source>
</evidence>
<reference evidence="5" key="2">
    <citation type="submission" date="2020-11" db="EMBL/GenBank/DDBJ databases">
        <authorList>
            <person name="McCartney M.A."/>
            <person name="Auch B."/>
            <person name="Kono T."/>
            <person name="Mallez S."/>
            <person name="Becker A."/>
            <person name="Gohl D.M."/>
            <person name="Silverstein K.A.T."/>
            <person name="Koren S."/>
            <person name="Bechman K.B."/>
            <person name="Herman A."/>
            <person name="Abrahante J.E."/>
            <person name="Garbe J."/>
        </authorList>
    </citation>
    <scope>NUCLEOTIDE SEQUENCE</scope>
    <source>
        <strain evidence="5">Duluth1</strain>
        <tissue evidence="5">Whole animal</tissue>
    </source>
</reference>
<evidence type="ECO:0000313" key="6">
    <source>
        <dbReference type="Proteomes" id="UP000828390"/>
    </source>
</evidence>
<organism evidence="5 6">
    <name type="scientific">Dreissena polymorpha</name>
    <name type="common">Zebra mussel</name>
    <name type="synonym">Mytilus polymorpha</name>
    <dbReference type="NCBI Taxonomy" id="45954"/>
    <lineage>
        <taxon>Eukaryota</taxon>
        <taxon>Metazoa</taxon>
        <taxon>Spiralia</taxon>
        <taxon>Lophotrochozoa</taxon>
        <taxon>Mollusca</taxon>
        <taxon>Bivalvia</taxon>
        <taxon>Autobranchia</taxon>
        <taxon>Heteroconchia</taxon>
        <taxon>Euheterodonta</taxon>
        <taxon>Imparidentia</taxon>
        <taxon>Neoheterodontei</taxon>
        <taxon>Myida</taxon>
        <taxon>Dreissenoidea</taxon>
        <taxon>Dreissenidae</taxon>
        <taxon>Dreissena</taxon>
    </lineage>
</organism>
<name>A0A9D4IS56_DREPO</name>
<dbReference type="GO" id="GO:0046872">
    <property type="term" value="F:metal ion binding"/>
    <property type="evidence" value="ECO:0007669"/>
    <property type="project" value="UniProtKB-KW"/>
</dbReference>